<dbReference type="PATRIC" id="fig|69222.5.peg.2762"/>
<gene>
    <name evidence="2" type="ORF">BG55_13470</name>
</gene>
<evidence type="ECO:0000256" key="1">
    <source>
        <dbReference type="SAM" id="SignalP"/>
    </source>
</evidence>
<evidence type="ECO:0000313" key="2">
    <source>
        <dbReference type="EMBL" id="EXU74760.1"/>
    </source>
</evidence>
<reference evidence="2 3" key="1">
    <citation type="submission" date="2014-02" db="EMBL/GenBank/DDBJ databases">
        <title>Draft genome of Erwinia mallotivora strain BT-MARDI, a papaya dieback pathogen.</title>
        <authorList>
            <person name="Redzuan R."/>
            <person name="Abu Bakar N."/>
            <person name="Badrun R."/>
            <person name="Mohd Raih M.F."/>
            <person name="Rozano L."/>
            <person name="Mat Amin N."/>
        </authorList>
    </citation>
    <scope>NUCLEOTIDE SEQUENCE [LARGE SCALE GENOMIC DNA]</scope>
    <source>
        <strain evidence="2 3">BT-MARDI</strain>
    </source>
</reference>
<dbReference type="Gene3D" id="1.20.1270.180">
    <property type="match status" value="1"/>
</dbReference>
<keyword evidence="3" id="KW-1185">Reference proteome</keyword>
<protein>
    <submittedName>
        <fullName evidence="2">Uncharacterized protein</fullName>
    </submittedName>
</protein>
<feature type="signal peptide" evidence="1">
    <location>
        <begin position="1"/>
        <end position="21"/>
    </location>
</feature>
<dbReference type="RefSeq" id="WP_084276298.1">
    <property type="nucleotide sequence ID" value="NZ_JFHN01000053.1"/>
</dbReference>
<dbReference type="AlphaFoldDB" id="A0A014NLW8"/>
<dbReference type="Proteomes" id="UP000019918">
    <property type="component" value="Unassembled WGS sequence"/>
</dbReference>
<feature type="chain" id="PRO_5001474449" evidence="1">
    <location>
        <begin position="22"/>
        <end position="151"/>
    </location>
</feature>
<evidence type="ECO:0000313" key="3">
    <source>
        <dbReference type="Proteomes" id="UP000019918"/>
    </source>
</evidence>
<dbReference type="EMBL" id="JFHN01000053">
    <property type="protein sequence ID" value="EXU74760.1"/>
    <property type="molecule type" value="Genomic_DNA"/>
</dbReference>
<comment type="caution">
    <text evidence="2">The sequence shown here is derived from an EMBL/GenBank/DDBJ whole genome shotgun (WGS) entry which is preliminary data.</text>
</comment>
<proteinExistence type="predicted"/>
<organism evidence="2 3">
    <name type="scientific">Erwinia mallotivora</name>
    <dbReference type="NCBI Taxonomy" id="69222"/>
    <lineage>
        <taxon>Bacteria</taxon>
        <taxon>Pseudomonadati</taxon>
        <taxon>Pseudomonadota</taxon>
        <taxon>Gammaproteobacteria</taxon>
        <taxon>Enterobacterales</taxon>
        <taxon>Erwiniaceae</taxon>
        <taxon>Erwinia</taxon>
    </lineage>
</organism>
<keyword evidence="1" id="KW-0732">Signal</keyword>
<accession>A0A014NLW8</accession>
<name>A0A014NLW8_9GAMM</name>
<sequence>MKKQVITMLVVFSALPLTSSAELSWGTERDNCFKQEKTIPLAYDCLAKKKDESNRKLDVLISETDKRIKANNIGPFNGKEDAKETSGDVYSNRFLAAQEKWKQYRQALCLAVATEIDEDAYDYQSWRDQCEINLNKRHMDEIHLMGLPPVS</sequence>